<reference evidence="2" key="1">
    <citation type="journal article" date="2014" name="Front. Microbiol.">
        <title>High frequency of phylogenetically diverse reductive dehalogenase-homologous genes in deep subseafloor sedimentary metagenomes.</title>
        <authorList>
            <person name="Kawai M."/>
            <person name="Futagami T."/>
            <person name="Toyoda A."/>
            <person name="Takaki Y."/>
            <person name="Nishi S."/>
            <person name="Hori S."/>
            <person name="Arai W."/>
            <person name="Tsubouchi T."/>
            <person name="Morono Y."/>
            <person name="Uchiyama I."/>
            <person name="Ito T."/>
            <person name="Fujiyama A."/>
            <person name="Inagaki F."/>
            <person name="Takami H."/>
        </authorList>
    </citation>
    <scope>NUCLEOTIDE SEQUENCE</scope>
    <source>
        <strain evidence="2">Expedition CK06-06</strain>
    </source>
</reference>
<dbReference type="EMBL" id="BARV01016040">
    <property type="protein sequence ID" value="GAI22386.1"/>
    <property type="molecule type" value="Genomic_DNA"/>
</dbReference>
<sequence>CTHAWAAGKFNATQIAKTVKQFDISSTLNHRSIIIPGYVAIIKGELEEELPGWKVMVGPRESMDIGRYLKQNWVN</sequence>
<evidence type="ECO:0000313" key="2">
    <source>
        <dbReference type="EMBL" id="GAI22386.1"/>
    </source>
</evidence>
<feature type="non-terminal residue" evidence="2">
    <location>
        <position position="1"/>
    </location>
</feature>
<protein>
    <recommendedName>
        <fullName evidence="1">CO dehydrogenase/acetyl-CoA synthase delta subunit TIM barrel domain-containing protein</fullName>
    </recommendedName>
</protein>
<dbReference type="Pfam" id="PF03599">
    <property type="entry name" value="CdhD"/>
    <property type="match status" value="1"/>
</dbReference>
<dbReference type="Gene3D" id="3.40.50.11600">
    <property type="match status" value="1"/>
</dbReference>
<feature type="domain" description="CO dehydrogenase/acetyl-CoA synthase delta subunit TIM barrel" evidence="1">
    <location>
        <begin position="3"/>
        <end position="68"/>
    </location>
</feature>
<name>X1MWI3_9ZZZZ</name>
<comment type="caution">
    <text evidence="2">The sequence shown here is derived from an EMBL/GenBank/DDBJ whole genome shotgun (WGS) entry which is preliminary data.</text>
</comment>
<dbReference type="InterPro" id="IPR016041">
    <property type="entry name" value="Ac-CoA_synth_d_su_TIM-brl"/>
</dbReference>
<proteinExistence type="predicted"/>
<organism evidence="2">
    <name type="scientific">marine sediment metagenome</name>
    <dbReference type="NCBI Taxonomy" id="412755"/>
    <lineage>
        <taxon>unclassified sequences</taxon>
        <taxon>metagenomes</taxon>
        <taxon>ecological metagenomes</taxon>
    </lineage>
</organism>
<dbReference type="AlphaFoldDB" id="X1MWI3"/>
<evidence type="ECO:0000259" key="1">
    <source>
        <dbReference type="Pfam" id="PF03599"/>
    </source>
</evidence>
<accession>X1MWI3</accession>
<gene>
    <name evidence="2" type="ORF">S06H3_27622</name>
</gene>